<feature type="compositionally biased region" description="Low complexity" evidence="1">
    <location>
        <begin position="25"/>
        <end position="34"/>
    </location>
</feature>
<keyword evidence="3" id="KW-1185">Reference proteome</keyword>
<feature type="region of interest" description="Disordered" evidence="1">
    <location>
        <begin position="1"/>
        <end position="85"/>
    </location>
</feature>
<organism evidence="2 3">
    <name type="scientific">Candidatus Halobonum tyrrellensis G22</name>
    <dbReference type="NCBI Taxonomy" id="1324957"/>
    <lineage>
        <taxon>Archaea</taxon>
        <taxon>Methanobacteriati</taxon>
        <taxon>Methanobacteriota</taxon>
        <taxon>Stenosarchaea group</taxon>
        <taxon>Halobacteria</taxon>
        <taxon>Halobacteriales</taxon>
        <taxon>Haloferacaceae</taxon>
        <taxon>Candidatus Halobonum</taxon>
    </lineage>
</organism>
<reference evidence="2 3" key="1">
    <citation type="journal article" date="2013" name="Genome Announc.">
        <title>Draft Genome Sequence of 'Candidatus Halobonum tyrrellensis' Strain G22, Isolated from the Hypersaline Waters of Lake Tyrrell, Australia.</title>
        <authorList>
            <person name="Ugalde J.A."/>
            <person name="Narasingarao P."/>
            <person name="Kuo S."/>
            <person name="Podell S."/>
            <person name="Allen E.E."/>
        </authorList>
    </citation>
    <scope>NUCLEOTIDE SEQUENCE [LARGE SCALE GENOMIC DNA]</scope>
    <source>
        <strain evidence="2 3">G22</strain>
    </source>
</reference>
<dbReference type="InterPro" id="IPR058276">
    <property type="entry name" value="DUF7970"/>
</dbReference>
<dbReference type="AlphaFoldDB" id="V4J451"/>
<feature type="compositionally biased region" description="Low complexity" evidence="1">
    <location>
        <begin position="57"/>
        <end position="70"/>
    </location>
</feature>
<proteinExistence type="predicted"/>
<comment type="caution">
    <text evidence="2">The sequence shown here is derived from an EMBL/GenBank/DDBJ whole genome shotgun (WGS) entry which is preliminary data.</text>
</comment>
<gene>
    <name evidence="2" type="ORF">K933_01287</name>
</gene>
<evidence type="ECO:0000256" key="1">
    <source>
        <dbReference type="SAM" id="MobiDB-lite"/>
    </source>
</evidence>
<dbReference type="EMBL" id="ASGZ01000002">
    <property type="protein sequence ID" value="ESP90152.1"/>
    <property type="molecule type" value="Genomic_DNA"/>
</dbReference>
<dbReference type="Proteomes" id="UP000017840">
    <property type="component" value="Unassembled WGS sequence"/>
</dbReference>
<sequence length="157" mass="16492">MSGSNPFDDLAEEVAGGDRNDPAEAGSTTDAAGADDGRSAGGTASRDGGSDPGGSDGADAAPGADTVAGPTLENSSPPFPYSETEQKQMYVRGGLWDEFEDLGFDAELELRRTFDVRNVEQREIDTALVRLALERFSPDEIAAMVVRTRGFDPSDGE</sequence>
<accession>V4J451</accession>
<dbReference type="Pfam" id="PF25925">
    <property type="entry name" value="DUF7970"/>
    <property type="match status" value="1"/>
</dbReference>
<protein>
    <submittedName>
        <fullName evidence="2">Uncharacterized protein</fullName>
    </submittedName>
</protein>
<evidence type="ECO:0000313" key="3">
    <source>
        <dbReference type="Proteomes" id="UP000017840"/>
    </source>
</evidence>
<evidence type="ECO:0000313" key="2">
    <source>
        <dbReference type="EMBL" id="ESP90152.1"/>
    </source>
</evidence>
<name>V4J451_9EURY</name>
<dbReference type="RefSeq" id="WP_023392856.1">
    <property type="nucleotide sequence ID" value="NZ_ASGZ01000002.1"/>
</dbReference>